<accession>A0ABS8UN52</accession>
<dbReference type="Proteomes" id="UP000823775">
    <property type="component" value="Unassembled WGS sequence"/>
</dbReference>
<dbReference type="EMBL" id="JACEIK010002302">
    <property type="protein sequence ID" value="MCD9560334.1"/>
    <property type="molecule type" value="Genomic_DNA"/>
</dbReference>
<evidence type="ECO:0000313" key="2">
    <source>
        <dbReference type="Proteomes" id="UP000823775"/>
    </source>
</evidence>
<name>A0ABS8UN52_DATST</name>
<gene>
    <name evidence="1" type="ORF">HAX54_018952</name>
</gene>
<reference evidence="1 2" key="1">
    <citation type="journal article" date="2021" name="BMC Genomics">
        <title>Datura genome reveals duplications of psychoactive alkaloid biosynthetic genes and high mutation rate following tissue culture.</title>
        <authorList>
            <person name="Rajewski A."/>
            <person name="Carter-House D."/>
            <person name="Stajich J."/>
            <person name="Litt A."/>
        </authorList>
    </citation>
    <scope>NUCLEOTIDE SEQUENCE [LARGE SCALE GENOMIC DNA]</scope>
    <source>
        <strain evidence="1">AR-01</strain>
    </source>
</reference>
<organism evidence="1 2">
    <name type="scientific">Datura stramonium</name>
    <name type="common">Jimsonweed</name>
    <name type="synonym">Common thornapple</name>
    <dbReference type="NCBI Taxonomy" id="4076"/>
    <lineage>
        <taxon>Eukaryota</taxon>
        <taxon>Viridiplantae</taxon>
        <taxon>Streptophyta</taxon>
        <taxon>Embryophyta</taxon>
        <taxon>Tracheophyta</taxon>
        <taxon>Spermatophyta</taxon>
        <taxon>Magnoliopsida</taxon>
        <taxon>eudicotyledons</taxon>
        <taxon>Gunneridae</taxon>
        <taxon>Pentapetalae</taxon>
        <taxon>asterids</taxon>
        <taxon>lamiids</taxon>
        <taxon>Solanales</taxon>
        <taxon>Solanaceae</taxon>
        <taxon>Solanoideae</taxon>
        <taxon>Datureae</taxon>
        <taxon>Datura</taxon>
    </lineage>
</organism>
<sequence>MAGDEAATLLQQSECEEEEERRGFILLVPVFSHRNSEAARRVSLFVFVSLVEDGDGSTVERKRVARRVSLFMLCGRGGTREFEGGWRCEEDKVLQRFWSKMEETEKGDEWLQQRRR</sequence>
<proteinExistence type="predicted"/>
<protein>
    <submittedName>
        <fullName evidence="1">Uncharacterized protein</fullName>
    </submittedName>
</protein>
<evidence type="ECO:0000313" key="1">
    <source>
        <dbReference type="EMBL" id="MCD9560334.1"/>
    </source>
</evidence>
<keyword evidence="2" id="KW-1185">Reference proteome</keyword>
<comment type="caution">
    <text evidence="1">The sequence shown here is derived from an EMBL/GenBank/DDBJ whole genome shotgun (WGS) entry which is preliminary data.</text>
</comment>